<feature type="compositionally biased region" description="Low complexity" evidence="1">
    <location>
        <begin position="197"/>
        <end position="207"/>
    </location>
</feature>
<evidence type="ECO:0000313" key="2">
    <source>
        <dbReference type="EMBL" id="KAF5346106.1"/>
    </source>
</evidence>
<feature type="compositionally biased region" description="Gly residues" evidence="1">
    <location>
        <begin position="179"/>
        <end position="196"/>
    </location>
</feature>
<comment type="caution">
    <text evidence="2">The sequence shown here is derived from an EMBL/GenBank/DDBJ whole genome shotgun (WGS) entry which is preliminary data.</text>
</comment>
<sequence length="293" mass="31415">MLTDPFPIFHAMSGGDGVVPAEQMEDMSALSEETIKPYKVEEKMYDHQAELVLGKSMNLDRGSNTPFSEGSRVLIFFVPASTISLSLLTQREFNRLKATCVEDKVPPPSKPSLKNKDAEMKRLIDTPLTESDINAMLNRSRELAGGVILLDLRSRVPTWNVRGLYKHGVWDPGSTSVNGGTGVAGGGTGGGGGGNKGDVSSSGGSVSMKLSEKNRKANAEAVRRAEQQEAERKRKETKMVLMGGGDGSGKSTPVDPSARLKTVPRTMLAKTPTPGLSRSFRTFETLFAANAAQ</sequence>
<reference evidence="2 3" key="1">
    <citation type="journal article" date="2020" name="ISME J.">
        <title>Uncovering the hidden diversity of litter-decomposition mechanisms in mushroom-forming fungi.</title>
        <authorList>
            <person name="Floudas D."/>
            <person name="Bentzer J."/>
            <person name="Ahren D."/>
            <person name="Johansson T."/>
            <person name="Persson P."/>
            <person name="Tunlid A."/>
        </authorList>
    </citation>
    <scope>NUCLEOTIDE SEQUENCE [LARGE SCALE GENOMIC DNA]</scope>
    <source>
        <strain evidence="2 3">CBS 406.79</strain>
    </source>
</reference>
<accession>A0A8H5FR71</accession>
<gene>
    <name evidence="2" type="ORF">D9757_014019</name>
</gene>
<keyword evidence="3" id="KW-1185">Reference proteome</keyword>
<feature type="compositionally biased region" description="Basic and acidic residues" evidence="1">
    <location>
        <begin position="210"/>
        <end position="238"/>
    </location>
</feature>
<name>A0A8H5FR71_9AGAR</name>
<dbReference type="AlphaFoldDB" id="A0A8H5FR71"/>
<feature type="region of interest" description="Disordered" evidence="1">
    <location>
        <begin position="176"/>
        <end position="264"/>
    </location>
</feature>
<organism evidence="2 3">
    <name type="scientific">Collybiopsis confluens</name>
    <dbReference type="NCBI Taxonomy" id="2823264"/>
    <lineage>
        <taxon>Eukaryota</taxon>
        <taxon>Fungi</taxon>
        <taxon>Dikarya</taxon>
        <taxon>Basidiomycota</taxon>
        <taxon>Agaricomycotina</taxon>
        <taxon>Agaricomycetes</taxon>
        <taxon>Agaricomycetidae</taxon>
        <taxon>Agaricales</taxon>
        <taxon>Marasmiineae</taxon>
        <taxon>Omphalotaceae</taxon>
        <taxon>Collybiopsis</taxon>
    </lineage>
</organism>
<dbReference type="EMBL" id="JAACJN010000361">
    <property type="protein sequence ID" value="KAF5346106.1"/>
    <property type="molecule type" value="Genomic_DNA"/>
</dbReference>
<protein>
    <submittedName>
        <fullName evidence="2">Uncharacterized protein</fullName>
    </submittedName>
</protein>
<evidence type="ECO:0000313" key="3">
    <source>
        <dbReference type="Proteomes" id="UP000518752"/>
    </source>
</evidence>
<proteinExistence type="predicted"/>
<evidence type="ECO:0000256" key="1">
    <source>
        <dbReference type="SAM" id="MobiDB-lite"/>
    </source>
</evidence>
<dbReference type="Proteomes" id="UP000518752">
    <property type="component" value="Unassembled WGS sequence"/>
</dbReference>
<dbReference type="OrthoDB" id="166375at2759"/>